<dbReference type="Proteomes" id="UP000475862">
    <property type="component" value="Unassembled WGS sequence"/>
</dbReference>
<keyword evidence="3" id="KW-1185">Reference proteome</keyword>
<reference evidence="2 3" key="1">
    <citation type="submission" date="2019-08" db="EMBL/GenBank/DDBJ databases">
        <title>The genome of the soybean aphid Biotype 1, its phylome, world population structure and adaptation to the North American continent.</title>
        <authorList>
            <person name="Giordano R."/>
            <person name="Donthu R.K."/>
            <person name="Hernandez A.G."/>
            <person name="Wright C.L."/>
            <person name="Zimin A.V."/>
        </authorList>
    </citation>
    <scope>NUCLEOTIDE SEQUENCE [LARGE SCALE GENOMIC DNA]</scope>
    <source>
        <tissue evidence="2">Whole aphids</tissue>
    </source>
</reference>
<evidence type="ECO:0000256" key="1">
    <source>
        <dbReference type="SAM" id="Phobius"/>
    </source>
</evidence>
<sequence>MNWKKFNNESNKNMTDLKMPVTQSLNHTDRILILDIDLDFFGQRQITENIYLCNGFGRLYTYNILQFTVIIPSIQKTYTCVCLVSISYSLHCRHSLIPWTMMIHSSNTALTNSTMMSSGWSICFTSCTHKVQCQDQKTLLVNVILSIAKEINFVPIINNDNQEYLWIISLLLMSSVYILLKLLIN</sequence>
<accession>A0A6G0TZ41</accession>
<evidence type="ECO:0000313" key="3">
    <source>
        <dbReference type="Proteomes" id="UP000475862"/>
    </source>
</evidence>
<protein>
    <submittedName>
        <fullName evidence="2">Uncharacterized protein</fullName>
    </submittedName>
</protein>
<feature type="transmembrane region" description="Helical" evidence="1">
    <location>
        <begin position="164"/>
        <end position="184"/>
    </location>
</feature>
<evidence type="ECO:0000313" key="2">
    <source>
        <dbReference type="EMBL" id="KAE9541766.1"/>
    </source>
</evidence>
<dbReference type="EMBL" id="VYZN01000012">
    <property type="protein sequence ID" value="KAE9541766.1"/>
    <property type="molecule type" value="Genomic_DNA"/>
</dbReference>
<organism evidence="2 3">
    <name type="scientific">Aphis glycines</name>
    <name type="common">Soybean aphid</name>
    <dbReference type="NCBI Taxonomy" id="307491"/>
    <lineage>
        <taxon>Eukaryota</taxon>
        <taxon>Metazoa</taxon>
        <taxon>Ecdysozoa</taxon>
        <taxon>Arthropoda</taxon>
        <taxon>Hexapoda</taxon>
        <taxon>Insecta</taxon>
        <taxon>Pterygota</taxon>
        <taxon>Neoptera</taxon>
        <taxon>Paraneoptera</taxon>
        <taxon>Hemiptera</taxon>
        <taxon>Sternorrhyncha</taxon>
        <taxon>Aphidomorpha</taxon>
        <taxon>Aphidoidea</taxon>
        <taxon>Aphididae</taxon>
        <taxon>Aphidini</taxon>
        <taxon>Aphis</taxon>
        <taxon>Aphis</taxon>
    </lineage>
</organism>
<name>A0A6G0TZ41_APHGL</name>
<dbReference type="AlphaFoldDB" id="A0A6G0TZ41"/>
<comment type="caution">
    <text evidence="2">The sequence shown here is derived from an EMBL/GenBank/DDBJ whole genome shotgun (WGS) entry which is preliminary data.</text>
</comment>
<keyword evidence="1" id="KW-0472">Membrane</keyword>
<keyword evidence="1" id="KW-0812">Transmembrane</keyword>
<proteinExistence type="predicted"/>
<keyword evidence="1" id="KW-1133">Transmembrane helix</keyword>
<gene>
    <name evidence="2" type="ORF">AGLY_003757</name>
</gene>